<evidence type="ECO:0000256" key="6">
    <source>
        <dbReference type="ARBA" id="ARBA00023136"/>
    </source>
</evidence>
<sequence length="197" mass="21540">MSGSQNTTTLMRLGAMNNIAVAVAHQWWRLFTAQFLHIGVWHLVTNIVMIYYMGTLIEPSLGLTRFLTIYLLSGIGGNLFSFAFGSDTSVSAGASTALFGLFGAVVALGLRHRDNPTAAFAARQAFVLALINLAIDLFLPNIDIWGHLGGLVFGFLLEFLLADRFFKKVNPKLFSVVLAILIFLVVVAVRLGMVINY</sequence>
<protein>
    <submittedName>
        <fullName evidence="9">Rhomboid protease GluP</fullName>
    </submittedName>
</protein>
<evidence type="ECO:0000313" key="10">
    <source>
        <dbReference type="Proteomes" id="UP000051036"/>
    </source>
</evidence>
<evidence type="ECO:0000256" key="2">
    <source>
        <dbReference type="ARBA" id="ARBA00009045"/>
    </source>
</evidence>
<feature type="transmembrane region" description="Helical" evidence="7">
    <location>
        <begin position="35"/>
        <end position="54"/>
    </location>
</feature>
<dbReference type="EMBL" id="AZFM01000028">
    <property type="protein sequence ID" value="KRL89168.1"/>
    <property type="molecule type" value="Genomic_DNA"/>
</dbReference>
<comment type="similarity">
    <text evidence="2">Belongs to the peptidase S54 family.</text>
</comment>
<dbReference type="Proteomes" id="UP000051036">
    <property type="component" value="Unassembled WGS sequence"/>
</dbReference>
<comment type="subcellular location">
    <subcellularLocation>
        <location evidence="1">Membrane</location>
        <topology evidence="1">Multi-pass membrane protein</topology>
    </subcellularLocation>
</comment>
<evidence type="ECO:0000259" key="8">
    <source>
        <dbReference type="Pfam" id="PF01694"/>
    </source>
</evidence>
<dbReference type="PANTHER" id="PTHR43731">
    <property type="entry name" value="RHOMBOID PROTEASE"/>
    <property type="match status" value="1"/>
</dbReference>
<dbReference type="PATRIC" id="fig|1423763.3.peg.945"/>
<dbReference type="GO" id="GO:0006508">
    <property type="term" value="P:proteolysis"/>
    <property type="evidence" value="ECO:0007669"/>
    <property type="project" value="UniProtKB-KW"/>
</dbReference>
<keyword evidence="10" id="KW-1185">Reference proteome</keyword>
<dbReference type="GO" id="GO:0004252">
    <property type="term" value="F:serine-type endopeptidase activity"/>
    <property type="evidence" value="ECO:0007669"/>
    <property type="project" value="InterPro"/>
</dbReference>
<feature type="domain" description="Peptidase S54 rhomboid" evidence="8">
    <location>
        <begin position="25"/>
        <end position="162"/>
    </location>
</feature>
<evidence type="ECO:0000256" key="1">
    <source>
        <dbReference type="ARBA" id="ARBA00004141"/>
    </source>
</evidence>
<feature type="transmembrane region" description="Helical" evidence="7">
    <location>
        <begin position="117"/>
        <end position="138"/>
    </location>
</feature>
<reference evidence="9 10" key="1">
    <citation type="journal article" date="2015" name="Genome Announc.">
        <title>Expanding the biotechnology potential of lactobacilli through comparative genomics of 213 strains and associated genera.</title>
        <authorList>
            <person name="Sun Z."/>
            <person name="Harris H.M."/>
            <person name="McCann A."/>
            <person name="Guo C."/>
            <person name="Argimon S."/>
            <person name="Zhang W."/>
            <person name="Yang X."/>
            <person name="Jeffery I.B."/>
            <person name="Cooney J.C."/>
            <person name="Kagawa T.F."/>
            <person name="Liu W."/>
            <person name="Song Y."/>
            <person name="Salvetti E."/>
            <person name="Wrobel A."/>
            <person name="Rasinkangas P."/>
            <person name="Parkhill J."/>
            <person name="Rea M.C."/>
            <person name="O'Sullivan O."/>
            <person name="Ritari J."/>
            <person name="Douillard F.P."/>
            <person name="Paul Ross R."/>
            <person name="Yang R."/>
            <person name="Briner A.E."/>
            <person name="Felis G.E."/>
            <person name="de Vos W.M."/>
            <person name="Barrangou R."/>
            <person name="Klaenhammer T.R."/>
            <person name="Caufield P.W."/>
            <person name="Cui Y."/>
            <person name="Zhang H."/>
            <person name="O'Toole P.W."/>
        </authorList>
    </citation>
    <scope>NUCLEOTIDE SEQUENCE [LARGE SCALE GENOMIC DNA]</scope>
    <source>
        <strain evidence="9 10">DSM 16043</strain>
    </source>
</reference>
<feature type="transmembrane region" description="Helical" evidence="7">
    <location>
        <begin position="66"/>
        <end position="84"/>
    </location>
</feature>
<evidence type="ECO:0000256" key="5">
    <source>
        <dbReference type="ARBA" id="ARBA00022989"/>
    </source>
</evidence>
<dbReference type="AlphaFoldDB" id="A0A0R1U7G2"/>
<feature type="transmembrane region" description="Helical" evidence="7">
    <location>
        <begin position="144"/>
        <end position="161"/>
    </location>
</feature>
<keyword evidence="9" id="KW-0645">Protease</keyword>
<accession>A0A0R1U7G2</accession>
<comment type="caution">
    <text evidence="9">The sequence shown here is derived from an EMBL/GenBank/DDBJ whole genome shotgun (WGS) entry which is preliminary data.</text>
</comment>
<organism evidence="9 10">
    <name type="scientific">Lactobacillus kalixensis DSM 16043</name>
    <dbReference type="NCBI Taxonomy" id="1423763"/>
    <lineage>
        <taxon>Bacteria</taxon>
        <taxon>Bacillati</taxon>
        <taxon>Bacillota</taxon>
        <taxon>Bacilli</taxon>
        <taxon>Lactobacillales</taxon>
        <taxon>Lactobacillaceae</taxon>
        <taxon>Lactobacillus</taxon>
    </lineage>
</organism>
<dbReference type="STRING" id="1423763.FC46_GL000930"/>
<evidence type="ECO:0000256" key="4">
    <source>
        <dbReference type="ARBA" id="ARBA00022801"/>
    </source>
</evidence>
<proteinExistence type="inferred from homology"/>
<dbReference type="Pfam" id="PF01694">
    <property type="entry name" value="Rhomboid"/>
    <property type="match status" value="1"/>
</dbReference>
<dbReference type="InterPro" id="IPR050925">
    <property type="entry name" value="Rhomboid_protease_S54"/>
</dbReference>
<dbReference type="InterPro" id="IPR022764">
    <property type="entry name" value="Peptidase_S54_rhomboid_dom"/>
</dbReference>
<gene>
    <name evidence="9" type="ORF">FC46_GL000930</name>
</gene>
<keyword evidence="6 7" id="KW-0472">Membrane</keyword>
<dbReference type="GO" id="GO:0016020">
    <property type="term" value="C:membrane"/>
    <property type="evidence" value="ECO:0007669"/>
    <property type="project" value="UniProtKB-SubCell"/>
</dbReference>
<keyword evidence="5 7" id="KW-1133">Transmembrane helix</keyword>
<evidence type="ECO:0000256" key="3">
    <source>
        <dbReference type="ARBA" id="ARBA00022692"/>
    </source>
</evidence>
<dbReference type="SUPFAM" id="SSF144091">
    <property type="entry name" value="Rhomboid-like"/>
    <property type="match status" value="1"/>
</dbReference>
<evidence type="ECO:0000256" key="7">
    <source>
        <dbReference type="SAM" id="Phobius"/>
    </source>
</evidence>
<feature type="transmembrane region" description="Helical" evidence="7">
    <location>
        <begin position="173"/>
        <end position="195"/>
    </location>
</feature>
<keyword evidence="3 7" id="KW-0812">Transmembrane</keyword>
<name>A0A0R1U7G2_9LACO</name>
<dbReference type="PANTHER" id="PTHR43731:SF14">
    <property type="entry name" value="PRESENILIN-ASSOCIATED RHOMBOID-LIKE PROTEIN, MITOCHONDRIAL"/>
    <property type="match status" value="1"/>
</dbReference>
<evidence type="ECO:0000313" key="9">
    <source>
        <dbReference type="EMBL" id="KRL89168.1"/>
    </source>
</evidence>
<keyword evidence="4" id="KW-0378">Hydrolase</keyword>
<dbReference type="InterPro" id="IPR035952">
    <property type="entry name" value="Rhomboid-like_sf"/>
</dbReference>
<dbReference type="Gene3D" id="1.20.1540.10">
    <property type="entry name" value="Rhomboid-like"/>
    <property type="match status" value="1"/>
</dbReference>
<feature type="transmembrane region" description="Helical" evidence="7">
    <location>
        <begin position="90"/>
        <end position="110"/>
    </location>
</feature>